<organism evidence="1 2">
    <name type="scientific">Trifolium medium</name>
    <dbReference type="NCBI Taxonomy" id="97028"/>
    <lineage>
        <taxon>Eukaryota</taxon>
        <taxon>Viridiplantae</taxon>
        <taxon>Streptophyta</taxon>
        <taxon>Embryophyta</taxon>
        <taxon>Tracheophyta</taxon>
        <taxon>Spermatophyta</taxon>
        <taxon>Magnoliopsida</taxon>
        <taxon>eudicotyledons</taxon>
        <taxon>Gunneridae</taxon>
        <taxon>Pentapetalae</taxon>
        <taxon>rosids</taxon>
        <taxon>fabids</taxon>
        <taxon>Fabales</taxon>
        <taxon>Fabaceae</taxon>
        <taxon>Papilionoideae</taxon>
        <taxon>50 kb inversion clade</taxon>
        <taxon>NPAAA clade</taxon>
        <taxon>Hologalegina</taxon>
        <taxon>IRL clade</taxon>
        <taxon>Trifolieae</taxon>
        <taxon>Trifolium</taxon>
    </lineage>
</organism>
<sequence>AMDNFVKDGSSIAPYSDMVAPNVSPYGDFLALHHGSPYLPPFRVENGTIPPSPQNDKG</sequence>
<evidence type="ECO:0000313" key="1">
    <source>
        <dbReference type="EMBL" id="MCI56638.1"/>
    </source>
</evidence>
<proteinExistence type="predicted"/>
<dbReference type="EMBL" id="LXQA010515615">
    <property type="protein sequence ID" value="MCI56638.1"/>
    <property type="molecule type" value="Genomic_DNA"/>
</dbReference>
<feature type="non-terminal residue" evidence="1">
    <location>
        <position position="1"/>
    </location>
</feature>
<dbReference type="Proteomes" id="UP000265520">
    <property type="component" value="Unassembled WGS sequence"/>
</dbReference>
<evidence type="ECO:0000313" key="2">
    <source>
        <dbReference type="Proteomes" id="UP000265520"/>
    </source>
</evidence>
<keyword evidence="2" id="KW-1185">Reference proteome</keyword>
<accession>A0A392T6E0</accession>
<comment type="caution">
    <text evidence="1">The sequence shown here is derived from an EMBL/GenBank/DDBJ whole genome shotgun (WGS) entry which is preliminary data.</text>
</comment>
<reference evidence="1 2" key="1">
    <citation type="journal article" date="2018" name="Front. Plant Sci.">
        <title>Red Clover (Trifolium pratense) and Zigzag Clover (T. medium) - A Picture of Genomic Similarities and Differences.</title>
        <authorList>
            <person name="Dluhosova J."/>
            <person name="Istvanek J."/>
            <person name="Nedelnik J."/>
            <person name="Repkova J."/>
        </authorList>
    </citation>
    <scope>NUCLEOTIDE SEQUENCE [LARGE SCALE GENOMIC DNA]</scope>
    <source>
        <strain evidence="2">cv. 10/8</strain>
        <tissue evidence="1">Leaf</tissue>
    </source>
</reference>
<dbReference type="AlphaFoldDB" id="A0A392T6E0"/>
<protein>
    <submittedName>
        <fullName evidence="1">Uncharacterized protein</fullName>
    </submittedName>
</protein>
<name>A0A392T6E0_9FABA</name>